<dbReference type="GO" id="GO:0010073">
    <property type="term" value="P:meristem maintenance"/>
    <property type="evidence" value="ECO:0007669"/>
    <property type="project" value="InterPro"/>
</dbReference>
<gene>
    <name evidence="2" type="ORF">J1N35_013702</name>
</gene>
<dbReference type="Pfam" id="PF10536">
    <property type="entry name" value="PMD"/>
    <property type="match status" value="1"/>
</dbReference>
<evidence type="ECO:0000313" key="3">
    <source>
        <dbReference type="Proteomes" id="UP000828251"/>
    </source>
</evidence>
<dbReference type="InterPro" id="IPR044824">
    <property type="entry name" value="MAIN-like"/>
</dbReference>
<dbReference type="PANTHER" id="PTHR46033:SF8">
    <property type="entry name" value="PROTEIN MAINTENANCE OF MERISTEMS-LIKE"/>
    <property type="match status" value="1"/>
</dbReference>
<feature type="domain" description="Aminotransferase-like plant mobile" evidence="1">
    <location>
        <begin position="8"/>
        <end position="66"/>
    </location>
</feature>
<dbReference type="InterPro" id="IPR019557">
    <property type="entry name" value="AminoTfrase-like_pln_mobile"/>
</dbReference>
<evidence type="ECO:0000313" key="2">
    <source>
        <dbReference type="EMBL" id="KAH1096781.1"/>
    </source>
</evidence>
<sequence length="90" mass="10254">MDIIHAARELILQLIGGILLPDVNQNKVHIMYLPLLEDLELAGGFSWGSAVLACLYRDLCRATKPSTKKWAVATFYYSLGHYTECHFYHQ</sequence>
<dbReference type="AlphaFoldDB" id="A0A9D3VVG1"/>
<organism evidence="2 3">
    <name type="scientific">Gossypium stocksii</name>
    <dbReference type="NCBI Taxonomy" id="47602"/>
    <lineage>
        <taxon>Eukaryota</taxon>
        <taxon>Viridiplantae</taxon>
        <taxon>Streptophyta</taxon>
        <taxon>Embryophyta</taxon>
        <taxon>Tracheophyta</taxon>
        <taxon>Spermatophyta</taxon>
        <taxon>Magnoliopsida</taxon>
        <taxon>eudicotyledons</taxon>
        <taxon>Gunneridae</taxon>
        <taxon>Pentapetalae</taxon>
        <taxon>rosids</taxon>
        <taxon>malvids</taxon>
        <taxon>Malvales</taxon>
        <taxon>Malvaceae</taxon>
        <taxon>Malvoideae</taxon>
        <taxon>Gossypium</taxon>
    </lineage>
</organism>
<protein>
    <recommendedName>
        <fullName evidence="1">Aminotransferase-like plant mobile domain-containing protein</fullName>
    </recommendedName>
</protein>
<dbReference type="EMBL" id="JAIQCV010000005">
    <property type="protein sequence ID" value="KAH1096781.1"/>
    <property type="molecule type" value="Genomic_DNA"/>
</dbReference>
<keyword evidence="3" id="KW-1185">Reference proteome</keyword>
<evidence type="ECO:0000259" key="1">
    <source>
        <dbReference type="Pfam" id="PF10536"/>
    </source>
</evidence>
<proteinExistence type="predicted"/>
<accession>A0A9D3VVG1</accession>
<dbReference type="PANTHER" id="PTHR46033">
    <property type="entry name" value="PROTEIN MAIN-LIKE 2"/>
    <property type="match status" value="1"/>
</dbReference>
<name>A0A9D3VVG1_9ROSI</name>
<dbReference type="Proteomes" id="UP000828251">
    <property type="component" value="Unassembled WGS sequence"/>
</dbReference>
<dbReference type="OrthoDB" id="1936739at2759"/>
<reference evidence="2 3" key="1">
    <citation type="journal article" date="2021" name="Plant Biotechnol. J.">
        <title>Multi-omics assisted identification of the key and species-specific regulatory components of drought-tolerant mechanisms in Gossypium stocksii.</title>
        <authorList>
            <person name="Yu D."/>
            <person name="Ke L."/>
            <person name="Zhang D."/>
            <person name="Wu Y."/>
            <person name="Sun Y."/>
            <person name="Mei J."/>
            <person name="Sun J."/>
            <person name="Sun Y."/>
        </authorList>
    </citation>
    <scope>NUCLEOTIDE SEQUENCE [LARGE SCALE GENOMIC DNA]</scope>
    <source>
        <strain evidence="3">cv. E1</strain>
        <tissue evidence="2">Leaf</tissue>
    </source>
</reference>
<comment type="caution">
    <text evidence="2">The sequence shown here is derived from an EMBL/GenBank/DDBJ whole genome shotgun (WGS) entry which is preliminary data.</text>
</comment>